<dbReference type="EMBL" id="JAUQSX010000015">
    <property type="protein sequence ID" value="MDO7849285.1"/>
    <property type="molecule type" value="Genomic_DNA"/>
</dbReference>
<name>A0ABT9AHD0_9BACT</name>
<organism evidence="3 4">
    <name type="scientific">Hymenobacter mellowenesis</name>
    <dbReference type="NCBI Taxonomy" id="3063995"/>
    <lineage>
        <taxon>Bacteria</taxon>
        <taxon>Pseudomonadati</taxon>
        <taxon>Bacteroidota</taxon>
        <taxon>Cytophagia</taxon>
        <taxon>Cytophagales</taxon>
        <taxon>Hymenobacteraceae</taxon>
        <taxon>Hymenobacter</taxon>
    </lineage>
</organism>
<evidence type="ECO:0000313" key="3">
    <source>
        <dbReference type="EMBL" id="MDO7849285.1"/>
    </source>
</evidence>
<dbReference type="NCBIfam" id="NF046080">
    <property type="entry name" value="PID_CTERM"/>
    <property type="match status" value="1"/>
</dbReference>
<evidence type="ECO:0000256" key="2">
    <source>
        <dbReference type="SAM" id="SignalP"/>
    </source>
</evidence>
<dbReference type="Proteomes" id="UP001167796">
    <property type="component" value="Unassembled WGS sequence"/>
</dbReference>
<evidence type="ECO:0008006" key="5">
    <source>
        <dbReference type="Google" id="ProtNLM"/>
    </source>
</evidence>
<comment type="caution">
    <text evidence="3">The sequence shown here is derived from an EMBL/GenBank/DDBJ whole genome shotgun (WGS) entry which is preliminary data.</text>
</comment>
<proteinExistence type="predicted"/>
<reference evidence="3" key="1">
    <citation type="submission" date="2023-07" db="EMBL/GenBank/DDBJ databases">
        <authorList>
            <person name="Kim M.K."/>
        </authorList>
    </citation>
    <scope>NUCLEOTIDE SEQUENCE</scope>
    <source>
        <strain evidence="3">M29</strain>
    </source>
</reference>
<dbReference type="RefSeq" id="WP_305013953.1">
    <property type="nucleotide sequence ID" value="NZ_JAUQSX010000015.1"/>
</dbReference>
<feature type="signal peptide" evidence="2">
    <location>
        <begin position="1"/>
        <end position="29"/>
    </location>
</feature>
<keyword evidence="1" id="KW-0472">Membrane</keyword>
<evidence type="ECO:0000313" key="4">
    <source>
        <dbReference type="Proteomes" id="UP001167796"/>
    </source>
</evidence>
<protein>
    <recommendedName>
        <fullName evidence="5">VPDSG-CTERM protein sorting domain-containing protein</fullName>
    </recommendedName>
</protein>
<keyword evidence="1" id="KW-1133">Transmembrane helix</keyword>
<gene>
    <name evidence="3" type="ORF">Q5H92_23175</name>
</gene>
<evidence type="ECO:0000256" key="1">
    <source>
        <dbReference type="SAM" id="Phobius"/>
    </source>
</evidence>
<accession>A0ABT9AHD0</accession>
<keyword evidence="1" id="KW-0812">Transmembrane</keyword>
<sequence length="76" mass="7622">MRIPVLNTLRSRLPLVGLALLLAAAAAQAQPSSGGPAPGSPAADPTATPLDGGASLLLAGGVGYALKRLRQRRRLA</sequence>
<keyword evidence="2" id="KW-0732">Signal</keyword>
<keyword evidence="4" id="KW-1185">Reference proteome</keyword>
<feature type="transmembrane region" description="Helical" evidence="1">
    <location>
        <begin position="45"/>
        <end position="66"/>
    </location>
</feature>
<dbReference type="InterPro" id="IPR058207">
    <property type="entry name" value="PID_CTERM"/>
</dbReference>
<feature type="chain" id="PRO_5046038133" description="VPDSG-CTERM protein sorting domain-containing protein" evidence="2">
    <location>
        <begin position="30"/>
        <end position="76"/>
    </location>
</feature>